<dbReference type="STRING" id="237631.A0A0D1DMV4"/>
<dbReference type="PROSITE" id="PS00657">
    <property type="entry name" value="FORK_HEAD_1"/>
    <property type="match status" value="1"/>
</dbReference>
<dbReference type="InterPro" id="IPR001766">
    <property type="entry name" value="Fork_head_dom"/>
</dbReference>
<dbReference type="Proteomes" id="UP000000561">
    <property type="component" value="Chromosome 22"/>
</dbReference>
<evidence type="ECO:0000259" key="4">
    <source>
        <dbReference type="PROSITE" id="PS50039"/>
    </source>
</evidence>
<feature type="compositionally biased region" description="Pro residues" evidence="3">
    <location>
        <begin position="283"/>
        <end position="293"/>
    </location>
</feature>
<feature type="region of interest" description="Disordered" evidence="3">
    <location>
        <begin position="1"/>
        <end position="117"/>
    </location>
</feature>
<sequence>MLASLRPQSPPSFDVNRRRPQTSLLYPSRSPYHASQPLPLQMESFGAERRDPTPPSRLAAHAPWLGSSSYGADPGPDAPEQRSSPQARQRSWHHPYMHSTRAPPGASPPAQLDTGASPTLRTYDHVHAHDLLKADPQQRSPAHRSEQFHAASDQRSRAGPRADLMGHAQPVNISSHPPNAERIGGIGPSRNRGRSNTLSLPHPDSTRVRGRSFIGGRLHSPSHHPYSGHEESVSQPPRSWEEVRSYRDEFPRHQVGESALSHRQSPTHRPSSGQSPILFAPLSPNPEPLHLLPPPARRVSGQIPAKMINSSVMARAPQGHSRPGTPCSPLNMDSLSMEDSYLPSASGMAVPVTVDRQRSPADTRSRSDYFGPASSEWSRSSHAASDLARTPPPPSRPMTGSRPNSRGHPYRGSVMMSTEGVSPEHEAAPYYSGAYAASQPSIRPFDRALVGATAAHHLGISRGEQIERERFMMAQHHVSSQSPLYTPIGPHELGYQGDFVPPPGRMGHGGGSFVGAVPQQAAPVDRIAHSRRRRRPPYSYSSMITQAIASSPEGRMTLREIYTWISTHFSSYPMSGPDSQGWQNTVRHNLSLGKIFVKKARTAQDIYDSCSSGNPAQSQAVRGKGGWWTLHPVVLSQIRSGKRAHSDEFDDLERLVDMENAAAAASASSGGGLVSSLMDPASSTDSSDKTVAVRRLSVDVDQHKPLSRQRSYSDSVDPTQGEQRRSGSGYQLSIAPVSRQESIKTLRNASAGRSPRAALTAQPMPHDASSVGAASREDMPSVLQRRPDLVDLDRPSVGNRLRGHTIAAHEMSLHQPNSRADIANFSGEGNRFTRTASSVGAMWSPWPAFQDCRQTDRDVDMELAVASQRDSSLVLQEARETLVWQQRDSRAAQAESPESTGRMAIRGLLNS</sequence>
<feature type="compositionally biased region" description="Polar residues" evidence="3">
    <location>
        <begin position="261"/>
        <end position="275"/>
    </location>
</feature>
<dbReference type="AlphaFoldDB" id="A0A0D1DMV4"/>
<dbReference type="eggNOG" id="KOG2294">
    <property type="taxonomic scope" value="Eukaryota"/>
</dbReference>
<feature type="compositionally biased region" description="Polar residues" evidence="3">
    <location>
        <begin position="708"/>
        <end position="731"/>
    </location>
</feature>
<dbReference type="GO" id="GO:0006357">
    <property type="term" value="P:regulation of transcription by RNA polymerase II"/>
    <property type="evidence" value="ECO:0000318"/>
    <property type="project" value="GO_Central"/>
</dbReference>
<feature type="region of interest" description="Disordered" evidence="3">
    <location>
        <begin position="667"/>
        <end position="780"/>
    </location>
</feature>
<dbReference type="InParanoid" id="A0A0D1DMV4"/>
<keyword evidence="6" id="KW-1185">Reference proteome</keyword>
<dbReference type="PRINTS" id="PR00053">
    <property type="entry name" value="FORKHEAD"/>
</dbReference>
<reference evidence="5 6" key="1">
    <citation type="journal article" date="2006" name="Nature">
        <title>Insights from the genome of the biotrophic fungal plant pathogen Ustilago maydis.</title>
        <authorList>
            <person name="Kamper J."/>
            <person name="Kahmann R."/>
            <person name="Bolker M."/>
            <person name="Ma L.J."/>
            <person name="Brefort T."/>
            <person name="Saville B.J."/>
            <person name="Banuett F."/>
            <person name="Kronstad J.W."/>
            <person name="Gold S.E."/>
            <person name="Muller O."/>
            <person name="Perlin M.H."/>
            <person name="Wosten H.A."/>
            <person name="de Vries R."/>
            <person name="Ruiz-Herrera J."/>
            <person name="Reynaga-Pena C.G."/>
            <person name="Snetselaar K."/>
            <person name="McCann M."/>
            <person name="Perez-Martin J."/>
            <person name="Feldbrugge M."/>
            <person name="Basse C.W."/>
            <person name="Steinberg G."/>
            <person name="Ibeas J.I."/>
            <person name="Holloman W."/>
            <person name="Guzman P."/>
            <person name="Farman M."/>
            <person name="Stajich J.E."/>
            <person name="Sentandreu R."/>
            <person name="Gonzalez-Prieto J.M."/>
            <person name="Kennell J.C."/>
            <person name="Molina L."/>
            <person name="Schirawski J."/>
            <person name="Mendoza-Mendoza A."/>
            <person name="Greilinger D."/>
            <person name="Munch K."/>
            <person name="Rossel N."/>
            <person name="Scherer M."/>
            <person name="Vranes M."/>
            <person name="Ladendorf O."/>
            <person name="Vincon V."/>
            <person name="Fuchs U."/>
            <person name="Sandrock B."/>
            <person name="Meng S."/>
            <person name="Ho E.C."/>
            <person name="Cahill M.J."/>
            <person name="Boyce K.J."/>
            <person name="Klose J."/>
            <person name="Klosterman S.J."/>
            <person name="Deelstra H.J."/>
            <person name="Ortiz-Castellanos L."/>
            <person name="Li W."/>
            <person name="Sanchez-Alonso P."/>
            <person name="Schreier P.H."/>
            <person name="Hauser-Hahn I."/>
            <person name="Vaupel M."/>
            <person name="Koopmann E."/>
            <person name="Friedrich G."/>
            <person name="Voss H."/>
            <person name="Schluter T."/>
            <person name="Margolis J."/>
            <person name="Platt D."/>
            <person name="Swimmer C."/>
            <person name="Gnirke A."/>
            <person name="Chen F."/>
            <person name="Vysotskaia V."/>
            <person name="Mannhaupt G."/>
            <person name="Guldener U."/>
            <person name="Munsterkotter M."/>
            <person name="Haase D."/>
            <person name="Oesterheld M."/>
            <person name="Mewes H.W."/>
            <person name="Mauceli E.W."/>
            <person name="DeCaprio D."/>
            <person name="Wade C.M."/>
            <person name="Butler J."/>
            <person name="Young S."/>
            <person name="Jaffe D.B."/>
            <person name="Calvo S."/>
            <person name="Nusbaum C."/>
            <person name="Galagan J."/>
            <person name="Birren B.W."/>
        </authorList>
    </citation>
    <scope>NUCLEOTIDE SEQUENCE [LARGE SCALE GENOMIC DNA]</scope>
    <source>
        <strain evidence="6">DSM 14603 / FGSC 9021 / UM521</strain>
    </source>
</reference>
<evidence type="ECO:0000256" key="2">
    <source>
        <dbReference type="PROSITE-ProRule" id="PRU00089"/>
    </source>
</evidence>
<feature type="compositionally biased region" description="Basic and acidic residues" evidence="3">
    <location>
        <begin position="355"/>
        <end position="367"/>
    </location>
</feature>
<dbReference type="GO" id="GO:0000978">
    <property type="term" value="F:RNA polymerase II cis-regulatory region sequence-specific DNA binding"/>
    <property type="evidence" value="ECO:0000318"/>
    <property type="project" value="GO_Central"/>
</dbReference>
<dbReference type="SUPFAM" id="SSF46785">
    <property type="entry name" value="Winged helix' DNA-binding domain"/>
    <property type="match status" value="1"/>
</dbReference>
<gene>
    <name evidence="5" type="ORF">UMAG_06231</name>
</gene>
<feature type="compositionally biased region" description="Low complexity" evidence="3">
    <location>
        <begin position="373"/>
        <end position="385"/>
    </location>
</feature>
<feature type="region of interest" description="Disordered" evidence="3">
    <location>
        <begin position="313"/>
        <end position="421"/>
    </location>
</feature>
<evidence type="ECO:0000313" key="5">
    <source>
        <dbReference type="EMBL" id="KIS65854.1"/>
    </source>
</evidence>
<protein>
    <recommendedName>
        <fullName evidence="4">Fork-head domain-containing protein</fullName>
    </recommendedName>
</protein>
<feature type="region of interest" description="Disordered" evidence="3">
    <location>
        <begin position="135"/>
        <end position="244"/>
    </location>
</feature>
<comment type="subcellular location">
    <subcellularLocation>
        <location evidence="2">Nucleus</location>
    </subcellularLocation>
</comment>
<dbReference type="GeneID" id="23565890"/>
<dbReference type="CDD" id="cd00059">
    <property type="entry name" value="FH_FOX"/>
    <property type="match status" value="1"/>
</dbReference>
<dbReference type="OMA" id="QGWQNTV"/>
<dbReference type="Pfam" id="PF00250">
    <property type="entry name" value="Forkhead"/>
    <property type="match status" value="1"/>
</dbReference>
<dbReference type="InterPro" id="IPR036388">
    <property type="entry name" value="WH-like_DNA-bd_sf"/>
</dbReference>
<keyword evidence="1 2" id="KW-0238">DNA-binding</keyword>
<dbReference type="VEuPathDB" id="FungiDB:UMAG_06231"/>
<feature type="region of interest" description="Disordered" evidence="3">
    <location>
        <begin position="257"/>
        <end position="293"/>
    </location>
</feature>
<evidence type="ECO:0000256" key="3">
    <source>
        <dbReference type="SAM" id="MobiDB-lite"/>
    </source>
</evidence>
<feature type="domain" description="Fork-head" evidence="4">
    <location>
        <begin position="535"/>
        <end position="632"/>
    </location>
</feature>
<accession>A0A0D1DMV4</accession>
<evidence type="ECO:0000313" key="6">
    <source>
        <dbReference type="Proteomes" id="UP000000561"/>
    </source>
</evidence>
<feature type="compositionally biased region" description="Basic and acidic residues" evidence="3">
    <location>
        <begin position="143"/>
        <end position="156"/>
    </location>
</feature>
<proteinExistence type="predicted"/>
<dbReference type="GO" id="GO:0000981">
    <property type="term" value="F:DNA-binding transcription factor activity, RNA polymerase II-specific"/>
    <property type="evidence" value="ECO:0000318"/>
    <property type="project" value="GO_Central"/>
</dbReference>
<dbReference type="RefSeq" id="XP_011392584.1">
    <property type="nucleotide sequence ID" value="XM_011394282.1"/>
</dbReference>
<dbReference type="PANTHER" id="PTHR11829">
    <property type="entry name" value="FORKHEAD BOX PROTEIN"/>
    <property type="match status" value="1"/>
</dbReference>
<feature type="region of interest" description="Disordered" evidence="3">
    <location>
        <begin position="886"/>
        <end position="911"/>
    </location>
</feature>
<dbReference type="EMBL" id="CM003161">
    <property type="protein sequence ID" value="KIS65854.1"/>
    <property type="molecule type" value="Genomic_DNA"/>
</dbReference>
<dbReference type="SMART" id="SM00339">
    <property type="entry name" value="FH"/>
    <property type="match status" value="1"/>
</dbReference>
<name>A0A0D1DMV4_MYCMD</name>
<dbReference type="InterPro" id="IPR050211">
    <property type="entry name" value="FOX_domain-containing"/>
</dbReference>
<organism evidence="5 6">
    <name type="scientific">Mycosarcoma maydis</name>
    <name type="common">Corn smut fungus</name>
    <name type="synonym">Ustilago maydis</name>
    <dbReference type="NCBI Taxonomy" id="5270"/>
    <lineage>
        <taxon>Eukaryota</taxon>
        <taxon>Fungi</taxon>
        <taxon>Dikarya</taxon>
        <taxon>Basidiomycota</taxon>
        <taxon>Ustilaginomycotina</taxon>
        <taxon>Ustilaginomycetes</taxon>
        <taxon>Ustilaginales</taxon>
        <taxon>Ustilaginaceae</taxon>
        <taxon>Mycosarcoma</taxon>
    </lineage>
</organism>
<dbReference type="Gene3D" id="1.10.10.10">
    <property type="entry name" value="Winged helix-like DNA-binding domain superfamily/Winged helix DNA-binding domain"/>
    <property type="match status" value="1"/>
</dbReference>
<dbReference type="PROSITE" id="PS50039">
    <property type="entry name" value="FORK_HEAD_3"/>
    <property type="match status" value="1"/>
</dbReference>
<dbReference type="PANTHER" id="PTHR11829:SF343">
    <property type="entry name" value="FORK-HEAD DOMAIN-CONTAINING PROTEIN"/>
    <property type="match status" value="1"/>
</dbReference>
<dbReference type="InterPro" id="IPR036390">
    <property type="entry name" value="WH_DNA-bd_sf"/>
</dbReference>
<dbReference type="KEGG" id="uma:UMAG_06231"/>
<feature type="compositionally biased region" description="Polar residues" evidence="3">
    <location>
        <begin position="739"/>
        <end position="748"/>
    </location>
</feature>
<feature type="DNA-binding region" description="Fork-head" evidence="2">
    <location>
        <begin position="535"/>
        <end position="632"/>
    </location>
</feature>
<keyword evidence="2" id="KW-0539">Nucleus</keyword>
<dbReference type="GO" id="GO:0005634">
    <property type="term" value="C:nucleus"/>
    <property type="evidence" value="ECO:0007669"/>
    <property type="project" value="UniProtKB-SubCell"/>
</dbReference>
<dbReference type="InterPro" id="IPR018122">
    <property type="entry name" value="TF_fork_head_CS_1"/>
</dbReference>
<dbReference type="OrthoDB" id="5954824at2759"/>
<evidence type="ECO:0000256" key="1">
    <source>
        <dbReference type="ARBA" id="ARBA00023125"/>
    </source>
</evidence>